<dbReference type="EMBL" id="JBHTOQ010000018">
    <property type="protein sequence ID" value="MFD1481174.1"/>
    <property type="molecule type" value="Genomic_DNA"/>
</dbReference>
<dbReference type="SUPFAM" id="SSF46689">
    <property type="entry name" value="Homeodomain-like"/>
    <property type="match status" value="1"/>
</dbReference>
<keyword evidence="5" id="KW-1185">Reference proteome</keyword>
<evidence type="ECO:0000256" key="1">
    <source>
        <dbReference type="ARBA" id="ARBA00023125"/>
    </source>
</evidence>
<evidence type="ECO:0000313" key="4">
    <source>
        <dbReference type="EMBL" id="MFD1481174.1"/>
    </source>
</evidence>
<comment type="caution">
    <text evidence="4">The sequence shown here is derived from an EMBL/GenBank/DDBJ whole genome shotgun (WGS) entry which is preliminary data.</text>
</comment>
<evidence type="ECO:0000256" key="2">
    <source>
        <dbReference type="PROSITE-ProRule" id="PRU00335"/>
    </source>
</evidence>
<evidence type="ECO:0000259" key="3">
    <source>
        <dbReference type="PROSITE" id="PS50977"/>
    </source>
</evidence>
<evidence type="ECO:0000313" key="5">
    <source>
        <dbReference type="Proteomes" id="UP001597302"/>
    </source>
</evidence>
<dbReference type="InterPro" id="IPR009057">
    <property type="entry name" value="Homeodomain-like_sf"/>
</dbReference>
<name>A0ABW4DX38_9RHOB</name>
<dbReference type="PANTHER" id="PTHR30055">
    <property type="entry name" value="HTH-TYPE TRANSCRIPTIONAL REGULATOR RUTR"/>
    <property type="match status" value="1"/>
</dbReference>
<dbReference type="InterPro" id="IPR041490">
    <property type="entry name" value="KstR2_TetR_C"/>
</dbReference>
<keyword evidence="1 2" id="KW-0238">DNA-binding</keyword>
<feature type="domain" description="HTH tetR-type" evidence="3">
    <location>
        <begin position="19"/>
        <end position="79"/>
    </location>
</feature>
<feature type="DNA-binding region" description="H-T-H motif" evidence="2">
    <location>
        <begin position="42"/>
        <end position="61"/>
    </location>
</feature>
<proteinExistence type="predicted"/>
<dbReference type="Gene3D" id="1.10.10.60">
    <property type="entry name" value="Homeodomain-like"/>
    <property type="match status" value="1"/>
</dbReference>
<dbReference type="PANTHER" id="PTHR30055:SF237">
    <property type="entry name" value="TRANSCRIPTIONAL REPRESSOR MCE3R"/>
    <property type="match status" value="1"/>
</dbReference>
<dbReference type="SUPFAM" id="SSF48498">
    <property type="entry name" value="Tetracyclin repressor-like, C-terminal domain"/>
    <property type="match status" value="1"/>
</dbReference>
<dbReference type="Pfam" id="PF17932">
    <property type="entry name" value="TetR_C_24"/>
    <property type="match status" value="1"/>
</dbReference>
<sequence length="218" mass="24362">MRTIDRKAAPRPTEGQNRQDTLSLIRTAGLDLIYERGYEGVGLRLLAARAGIGQSTLYGHYANKQDVLVDLICLHMEELLSCMDKAVPAGAAPFDRFLIFVRFHLTYHMRRRREVFICYSELRSLEPDNHARVTGLRRRYEHALIGIIRDGMAAGVMRRADPRVAAYAILAMLSGVTPWFDPKGPLSEEAVCKEYIRLAVAAVVDPVEAALTGRGADH</sequence>
<gene>
    <name evidence="4" type="ORF">ACFQ5P_07700</name>
</gene>
<dbReference type="Pfam" id="PF00440">
    <property type="entry name" value="TetR_N"/>
    <property type="match status" value="1"/>
</dbReference>
<protein>
    <submittedName>
        <fullName evidence="4">TetR/AcrR family transcriptional regulator</fullName>
    </submittedName>
</protein>
<dbReference type="RefSeq" id="WP_207392252.1">
    <property type="nucleotide sequence ID" value="NZ_CBCSAJ010000002.1"/>
</dbReference>
<dbReference type="Gene3D" id="1.10.357.10">
    <property type="entry name" value="Tetracycline Repressor, domain 2"/>
    <property type="match status" value="1"/>
</dbReference>
<dbReference type="InterPro" id="IPR050109">
    <property type="entry name" value="HTH-type_TetR-like_transc_reg"/>
</dbReference>
<dbReference type="PROSITE" id="PS50977">
    <property type="entry name" value="HTH_TETR_2"/>
    <property type="match status" value="1"/>
</dbReference>
<accession>A0ABW4DX38</accession>
<dbReference type="InterPro" id="IPR001647">
    <property type="entry name" value="HTH_TetR"/>
</dbReference>
<dbReference type="Proteomes" id="UP001597302">
    <property type="component" value="Unassembled WGS sequence"/>
</dbReference>
<dbReference type="InterPro" id="IPR036271">
    <property type="entry name" value="Tet_transcr_reg_TetR-rel_C_sf"/>
</dbReference>
<reference evidence="5" key="1">
    <citation type="journal article" date="2019" name="Int. J. Syst. Evol. Microbiol.">
        <title>The Global Catalogue of Microorganisms (GCM) 10K type strain sequencing project: providing services to taxonomists for standard genome sequencing and annotation.</title>
        <authorList>
            <consortium name="The Broad Institute Genomics Platform"/>
            <consortium name="The Broad Institute Genome Sequencing Center for Infectious Disease"/>
            <person name="Wu L."/>
            <person name="Ma J."/>
        </authorList>
    </citation>
    <scope>NUCLEOTIDE SEQUENCE [LARGE SCALE GENOMIC DNA]</scope>
    <source>
        <strain evidence="5">CCM 8875</strain>
    </source>
</reference>
<dbReference type="PRINTS" id="PR00455">
    <property type="entry name" value="HTHTETR"/>
</dbReference>
<organism evidence="4 5">
    <name type="scientific">Paracoccus nototheniae</name>
    <dbReference type="NCBI Taxonomy" id="2489002"/>
    <lineage>
        <taxon>Bacteria</taxon>
        <taxon>Pseudomonadati</taxon>
        <taxon>Pseudomonadota</taxon>
        <taxon>Alphaproteobacteria</taxon>
        <taxon>Rhodobacterales</taxon>
        <taxon>Paracoccaceae</taxon>
        <taxon>Paracoccus</taxon>
    </lineage>
</organism>